<feature type="non-terminal residue" evidence="2">
    <location>
        <position position="1"/>
    </location>
</feature>
<dbReference type="PANTHER" id="PTHR48420:SF1">
    <property type="entry name" value="NON-HAEM DIOXYGENASE N-TERMINAL DOMAIN-CONTAINING PROTEIN"/>
    <property type="match status" value="1"/>
</dbReference>
<gene>
    <name evidence="2" type="ORF">U9M48_044819</name>
</gene>
<evidence type="ECO:0000313" key="2">
    <source>
        <dbReference type="EMBL" id="WVZ99541.1"/>
    </source>
</evidence>
<dbReference type="EMBL" id="CP144754">
    <property type="protein sequence ID" value="WVZ99541.1"/>
    <property type="molecule type" value="Genomic_DNA"/>
</dbReference>
<proteinExistence type="predicted"/>
<organism evidence="2 3">
    <name type="scientific">Paspalum notatum var. saurae</name>
    <dbReference type="NCBI Taxonomy" id="547442"/>
    <lineage>
        <taxon>Eukaryota</taxon>
        <taxon>Viridiplantae</taxon>
        <taxon>Streptophyta</taxon>
        <taxon>Embryophyta</taxon>
        <taxon>Tracheophyta</taxon>
        <taxon>Spermatophyta</taxon>
        <taxon>Magnoliopsida</taxon>
        <taxon>Liliopsida</taxon>
        <taxon>Poales</taxon>
        <taxon>Poaceae</taxon>
        <taxon>PACMAD clade</taxon>
        <taxon>Panicoideae</taxon>
        <taxon>Andropogonodae</taxon>
        <taxon>Paspaleae</taxon>
        <taxon>Paspalinae</taxon>
        <taxon>Paspalum</taxon>
    </lineage>
</organism>
<name>A0AAQ3UWF9_PASNO</name>
<evidence type="ECO:0000256" key="1">
    <source>
        <dbReference type="SAM" id="MobiDB-lite"/>
    </source>
</evidence>
<dbReference type="AlphaFoldDB" id="A0AAQ3UWF9"/>
<dbReference type="FunFam" id="2.60.120.330:FF:000031">
    <property type="entry name" value="2-oxoglutarate (2OG) and Fe(II)-dependent oxygenase superfamily protein"/>
    <property type="match status" value="1"/>
</dbReference>
<feature type="region of interest" description="Disordered" evidence="1">
    <location>
        <begin position="51"/>
        <end position="140"/>
    </location>
</feature>
<dbReference type="SUPFAM" id="SSF51197">
    <property type="entry name" value="Clavaminate synthase-like"/>
    <property type="match status" value="1"/>
</dbReference>
<dbReference type="PANTHER" id="PTHR48420">
    <property type="entry name" value="NON-HAEM DIOXYGENASE N-TERMINAL DOMAIN-CONTAINING PROTEIN"/>
    <property type="match status" value="1"/>
</dbReference>
<dbReference type="Proteomes" id="UP001341281">
    <property type="component" value="Chromosome 10"/>
</dbReference>
<dbReference type="Gene3D" id="2.60.120.330">
    <property type="entry name" value="B-lactam Antibiotic, Isopenicillin N Synthase, Chain"/>
    <property type="match status" value="1"/>
</dbReference>
<dbReference type="InterPro" id="IPR027443">
    <property type="entry name" value="IPNS-like_sf"/>
</dbReference>
<evidence type="ECO:0008006" key="4">
    <source>
        <dbReference type="Google" id="ProtNLM"/>
    </source>
</evidence>
<reference evidence="2 3" key="1">
    <citation type="submission" date="2024-02" db="EMBL/GenBank/DDBJ databases">
        <title>High-quality chromosome-scale genome assembly of Pensacola bahiagrass (Paspalum notatum Flugge var. saurae).</title>
        <authorList>
            <person name="Vega J.M."/>
            <person name="Podio M."/>
            <person name="Orjuela J."/>
            <person name="Siena L.A."/>
            <person name="Pessino S.C."/>
            <person name="Combes M.C."/>
            <person name="Mariac C."/>
            <person name="Albertini E."/>
            <person name="Pupilli F."/>
            <person name="Ortiz J.P.A."/>
            <person name="Leblanc O."/>
        </authorList>
    </citation>
    <scope>NUCLEOTIDE SEQUENCE [LARGE SCALE GENOMIC DNA]</scope>
    <source>
        <strain evidence="2">R1</strain>
        <tissue evidence="2">Leaf</tissue>
    </source>
</reference>
<feature type="compositionally biased region" description="Basic and acidic residues" evidence="1">
    <location>
        <begin position="115"/>
        <end position="125"/>
    </location>
</feature>
<protein>
    <recommendedName>
        <fullName evidence="4">Non-haem dioxygenase N-terminal domain-containing protein</fullName>
    </recommendedName>
</protein>
<keyword evidence="3" id="KW-1185">Reference proteome</keyword>
<evidence type="ECO:0000313" key="3">
    <source>
        <dbReference type="Proteomes" id="UP001341281"/>
    </source>
</evidence>
<feature type="non-terminal residue" evidence="2">
    <location>
        <position position="503"/>
    </location>
</feature>
<sequence>RWAILTLPGSIEYMHICESGFHDFHRSLRNASRPDRPIALRCGLPAVGRRWVAPPRQRGQRARDGSTPSSVPPAGAAKKQVARPARERIQRSGAGERHGHGVCGHSNPNPLGLQPHERRGGDHGTKPPPPSPSPALARASRRVRCRAMQPPPPTVRTVTIPYADLRERDKDLGGKIEEGLGPHGLGIVSIAGVPDFPELRKRLLLIANLPEDVKKKLEDPDSRYNFGWSHGKEKLESGKLDTFKGSFYANPVLDVPTTDDVLVSRYPSYCRPNIWPTDNLPELEIAFKALGKLMMEVGLMLAHHCDRYVMRQGVRPYDGDSLEQTIARSRCHKGRLLYYFPRQFSKQIEAGSVSSWCGWHTDHGSLTGLTCGLFTKNSVEVPCPDSAAGLYIQTRNNQVVKVVFEEDQLAYQIGETTEILSRSYLCATPHCVQAPNSENASNVDRSTFALFMQPDWNEKLRFPSEIPYHQELIPPNGTVTFGEYSERLTNLHLSQVRNYVVGR</sequence>
<feature type="compositionally biased region" description="Basic and acidic residues" evidence="1">
    <location>
        <begin position="84"/>
        <end position="99"/>
    </location>
</feature>
<accession>A0AAQ3UWF9</accession>